<reference evidence="2" key="1">
    <citation type="submission" date="2024-05" db="EMBL/GenBank/DDBJ databases">
        <authorList>
            <person name="Bunk B."/>
            <person name="Swiderski J."/>
            <person name="Sproer C."/>
            <person name="Thiel V."/>
        </authorList>
    </citation>
    <scope>NUCLEOTIDE SEQUENCE</scope>
    <source>
        <strain evidence="2">DSM 17735</strain>
    </source>
</reference>
<protein>
    <recommendedName>
        <fullName evidence="3">DUF4149 domain-containing protein</fullName>
    </recommendedName>
</protein>
<keyword evidence="1" id="KW-0472">Membrane</keyword>
<organism evidence="2">
    <name type="scientific">Polaromonas hydrogenivorans</name>
    <dbReference type="NCBI Taxonomy" id="335476"/>
    <lineage>
        <taxon>Bacteria</taxon>
        <taxon>Pseudomonadati</taxon>
        <taxon>Pseudomonadota</taxon>
        <taxon>Betaproteobacteria</taxon>
        <taxon>Burkholderiales</taxon>
        <taxon>Comamonadaceae</taxon>
        <taxon>Polaromonas</taxon>
    </lineage>
</organism>
<feature type="transmembrane region" description="Helical" evidence="1">
    <location>
        <begin position="12"/>
        <end position="34"/>
    </location>
</feature>
<evidence type="ECO:0008006" key="3">
    <source>
        <dbReference type="Google" id="ProtNLM"/>
    </source>
</evidence>
<name>A0AAU7LV59_9BURK</name>
<evidence type="ECO:0000313" key="2">
    <source>
        <dbReference type="EMBL" id="XBP71534.1"/>
    </source>
</evidence>
<sequence length="168" mass="18211">MIRIISVRLWGFRLAGFFCILSSVYCFMGVLQAASLFTGERALFNGNLWASLSLLFGVCAIHLFSAARPSTCRGSQRVTKFLALFWAAISLAAAWQVVAHLLAVDRCLDQGASFDYVRGECDLANPHNVISLGKTHGFLLVAALLAAVHSALAFWKSNEVSLSSNNAL</sequence>
<dbReference type="EMBL" id="CP157675">
    <property type="protein sequence ID" value="XBP71534.1"/>
    <property type="molecule type" value="Genomic_DNA"/>
</dbReference>
<dbReference type="RefSeq" id="WP_349280901.1">
    <property type="nucleotide sequence ID" value="NZ_CBCSCU010000001.1"/>
</dbReference>
<keyword evidence="1" id="KW-0812">Transmembrane</keyword>
<feature type="transmembrane region" description="Helical" evidence="1">
    <location>
        <begin position="78"/>
        <end position="98"/>
    </location>
</feature>
<feature type="transmembrane region" description="Helical" evidence="1">
    <location>
        <begin position="136"/>
        <end position="155"/>
    </location>
</feature>
<keyword evidence="1" id="KW-1133">Transmembrane helix</keyword>
<proteinExistence type="predicted"/>
<evidence type="ECO:0000256" key="1">
    <source>
        <dbReference type="SAM" id="Phobius"/>
    </source>
</evidence>
<feature type="transmembrane region" description="Helical" evidence="1">
    <location>
        <begin position="46"/>
        <end position="66"/>
    </location>
</feature>
<gene>
    <name evidence="2" type="ORF">ABLV49_06995</name>
</gene>
<dbReference type="AlphaFoldDB" id="A0AAU7LV59"/>
<accession>A0AAU7LV59</accession>